<evidence type="ECO:0000256" key="1">
    <source>
        <dbReference type="ARBA" id="ARBA00002663"/>
    </source>
</evidence>
<dbReference type="InterPro" id="IPR020568">
    <property type="entry name" value="Ribosomal_Su5_D2-typ_SF"/>
</dbReference>
<dbReference type="RefSeq" id="WP_094424407.1">
    <property type="nucleotide sequence ID" value="NZ_CP019985.1"/>
</dbReference>
<accession>A0A268RW70</accession>
<dbReference type="FunFam" id="3.30.230.10:FF:000021">
    <property type="entry name" value="Ribonuclease P protein component"/>
    <property type="match status" value="1"/>
</dbReference>
<dbReference type="Proteomes" id="UP000216133">
    <property type="component" value="Unassembled WGS sequence"/>
</dbReference>
<evidence type="ECO:0000313" key="10">
    <source>
        <dbReference type="Proteomes" id="UP000216133"/>
    </source>
</evidence>
<dbReference type="GO" id="GO:0000049">
    <property type="term" value="F:tRNA binding"/>
    <property type="evidence" value="ECO:0007669"/>
    <property type="project" value="UniProtKB-UniRule"/>
</dbReference>
<dbReference type="InterPro" id="IPR020539">
    <property type="entry name" value="RNase_P_CS"/>
</dbReference>
<dbReference type="SUPFAM" id="SSF54211">
    <property type="entry name" value="Ribosomal protein S5 domain 2-like"/>
    <property type="match status" value="1"/>
</dbReference>
<dbReference type="EC" id="3.1.26.5" evidence="7 8"/>
<comment type="subunit">
    <text evidence="7">Consists of a catalytic RNA component (M1 or rnpB) and a protein subunit.</text>
</comment>
<evidence type="ECO:0000256" key="3">
    <source>
        <dbReference type="ARBA" id="ARBA00022722"/>
    </source>
</evidence>
<reference evidence="9 10" key="1">
    <citation type="submission" date="2017-07" db="EMBL/GenBank/DDBJ databases">
        <title>Isolation and whole genome analysis of endospore-forming bacteria from heroin.</title>
        <authorList>
            <person name="Kalinowski J."/>
            <person name="Ahrens B."/>
            <person name="Al-Dilaimi A."/>
            <person name="Winkler A."/>
            <person name="Wibberg D."/>
            <person name="Schleenbecker U."/>
            <person name="Ruckert C."/>
            <person name="Wolfel R."/>
            <person name="Grass G."/>
        </authorList>
    </citation>
    <scope>NUCLEOTIDE SEQUENCE [LARGE SCALE GENOMIC DNA]</scope>
    <source>
        <strain evidence="9 10">7523-2</strain>
    </source>
</reference>
<dbReference type="GO" id="GO:0042781">
    <property type="term" value="F:3'-tRNA processing endoribonuclease activity"/>
    <property type="evidence" value="ECO:0007669"/>
    <property type="project" value="TreeGrafter"/>
</dbReference>
<evidence type="ECO:0000256" key="2">
    <source>
        <dbReference type="ARBA" id="ARBA00022694"/>
    </source>
</evidence>
<evidence type="ECO:0000256" key="4">
    <source>
        <dbReference type="ARBA" id="ARBA00022759"/>
    </source>
</evidence>
<evidence type="ECO:0000256" key="6">
    <source>
        <dbReference type="ARBA" id="ARBA00022884"/>
    </source>
</evidence>
<comment type="similarity">
    <text evidence="7">Belongs to the RnpA family.</text>
</comment>
<dbReference type="GO" id="GO:0004526">
    <property type="term" value="F:ribonuclease P activity"/>
    <property type="evidence" value="ECO:0007669"/>
    <property type="project" value="UniProtKB-UniRule"/>
</dbReference>
<dbReference type="NCBIfam" id="TIGR00188">
    <property type="entry name" value="rnpA"/>
    <property type="match status" value="1"/>
</dbReference>
<keyword evidence="2 7" id="KW-0819">tRNA processing</keyword>
<dbReference type="PANTHER" id="PTHR33992">
    <property type="entry name" value="RIBONUCLEASE P PROTEIN COMPONENT"/>
    <property type="match status" value="1"/>
</dbReference>
<organism evidence="9 10">
    <name type="scientific">Shouchella clausii</name>
    <name type="common">Alkalihalobacillus clausii</name>
    <dbReference type="NCBI Taxonomy" id="79880"/>
    <lineage>
        <taxon>Bacteria</taxon>
        <taxon>Bacillati</taxon>
        <taxon>Bacillota</taxon>
        <taxon>Bacilli</taxon>
        <taxon>Bacillales</taxon>
        <taxon>Bacillaceae</taxon>
        <taxon>Shouchella</taxon>
    </lineage>
</organism>
<dbReference type="GO" id="GO:0030677">
    <property type="term" value="C:ribonuclease P complex"/>
    <property type="evidence" value="ECO:0007669"/>
    <property type="project" value="TreeGrafter"/>
</dbReference>
<dbReference type="PANTHER" id="PTHR33992:SF1">
    <property type="entry name" value="RIBONUCLEASE P PROTEIN COMPONENT"/>
    <property type="match status" value="1"/>
</dbReference>
<keyword evidence="4 7" id="KW-0255">Endonuclease</keyword>
<evidence type="ECO:0000256" key="7">
    <source>
        <dbReference type="HAMAP-Rule" id="MF_00227"/>
    </source>
</evidence>
<dbReference type="GeneID" id="86928459"/>
<dbReference type="InterPro" id="IPR014721">
    <property type="entry name" value="Ribsml_uS5_D2-typ_fold_subgr"/>
</dbReference>
<comment type="caution">
    <text evidence="9">The sequence shown here is derived from an EMBL/GenBank/DDBJ whole genome shotgun (WGS) entry which is preliminary data.</text>
</comment>
<evidence type="ECO:0000313" key="9">
    <source>
        <dbReference type="EMBL" id="PAF24499.1"/>
    </source>
</evidence>
<keyword evidence="5 7" id="KW-0378">Hydrolase</keyword>
<name>A0A268RW70_SHOCL</name>
<comment type="catalytic activity">
    <reaction evidence="7">
        <text>Endonucleolytic cleavage of RNA, removing 5'-extranucleotides from tRNA precursor.</text>
        <dbReference type="EC" id="3.1.26.5"/>
    </reaction>
</comment>
<evidence type="ECO:0000256" key="5">
    <source>
        <dbReference type="ARBA" id="ARBA00022801"/>
    </source>
</evidence>
<dbReference type="PROSITE" id="PS00648">
    <property type="entry name" value="RIBONUCLEASE_P"/>
    <property type="match status" value="1"/>
</dbReference>
<dbReference type="Pfam" id="PF00825">
    <property type="entry name" value="Ribonuclease_P"/>
    <property type="match status" value="1"/>
</dbReference>
<comment type="function">
    <text evidence="1 7">RNaseP catalyzes the removal of the 5'-leader sequence from pre-tRNA to produce the mature 5'-terminus. It can also cleave other RNA substrates such as 4.5S RNA. The protein component plays an auxiliary but essential role in vivo by binding to the 5'-leader sequence and broadening the substrate specificity of the ribozyme.</text>
</comment>
<dbReference type="HAMAP" id="MF_00227">
    <property type="entry name" value="RNase_P"/>
    <property type="match status" value="1"/>
</dbReference>
<dbReference type="Gene3D" id="3.30.230.10">
    <property type="match status" value="1"/>
</dbReference>
<evidence type="ECO:0000256" key="8">
    <source>
        <dbReference type="NCBIfam" id="TIGR00188"/>
    </source>
</evidence>
<sequence>MKKEQRIKKNREFSAVFKKGTSMANRQFVLYVLPKEGQDRFRLGLSVSKRVGNAVCRNRIKRLVRVAFQELEGRLRPDCDYVVIARNPARDLSFKEVRSSLEHVMKKAKVLAPLYGSSKER</sequence>
<dbReference type="GO" id="GO:0001682">
    <property type="term" value="P:tRNA 5'-leader removal"/>
    <property type="evidence" value="ECO:0007669"/>
    <property type="project" value="UniProtKB-UniRule"/>
</dbReference>
<keyword evidence="3 7" id="KW-0540">Nuclease</keyword>
<dbReference type="InterPro" id="IPR000100">
    <property type="entry name" value="RNase_P"/>
</dbReference>
<dbReference type="AlphaFoldDB" id="A0A268RW70"/>
<proteinExistence type="inferred from homology"/>
<dbReference type="EMBL" id="NPBS01000108">
    <property type="protein sequence ID" value="PAF24499.1"/>
    <property type="molecule type" value="Genomic_DNA"/>
</dbReference>
<gene>
    <name evidence="7" type="primary">rnpA</name>
    <name evidence="9" type="ORF">CHH61_18445</name>
</gene>
<protein>
    <recommendedName>
        <fullName evidence="7 8">Ribonuclease P protein component</fullName>
        <shortName evidence="7">RNase P protein</shortName>
        <shortName evidence="7">RNaseP protein</shortName>
        <ecNumber evidence="7 8">3.1.26.5</ecNumber>
    </recommendedName>
    <alternativeName>
        <fullName evidence="7">Protein C5</fullName>
    </alternativeName>
</protein>
<keyword evidence="6 7" id="KW-0694">RNA-binding</keyword>